<dbReference type="Proteomes" id="UP000033111">
    <property type="component" value="Chromosome"/>
</dbReference>
<reference evidence="1 2" key="1">
    <citation type="submission" date="2014-07" db="EMBL/GenBank/DDBJ databases">
        <title>Methanogenic archaea and the global carbon cycle.</title>
        <authorList>
            <person name="Henriksen J.R."/>
            <person name="Luke J."/>
            <person name="Reinhart S."/>
            <person name="Benedict M.N."/>
            <person name="Youngblut N.D."/>
            <person name="Metcalf M.E."/>
            <person name="Whitaker R.J."/>
            <person name="Metcalf W.W."/>
        </authorList>
    </citation>
    <scope>NUCLEOTIDE SEQUENCE [LARGE SCALE GENOMIC DNA]</scope>
    <source>
        <strain evidence="1 2">T4/M</strain>
    </source>
</reference>
<organism evidence="1 2">
    <name type="scientific">Methanosarcina siciliae T4/M</name>
    <dbReference type="NCBI Taxonomy" id="1434120"/>
    <lineage>
        <taxon>Archaea</taxon>
        <taxon>Methanobacteriati</taxon>
        <taxon>Methanobacteriota</taxon>
        <taxon>Stenosarchaea group</taxon>
        <taxon>Methanomicrobia</taxon>
        <taxon>Methanosarcinales</taxon>
        <taxon>Methanosarcinaceae</taxon>
        <taxon>Methanosarcina</taxon>
    </lineage>
</organism>
<dbReference type="AlphaFoldDB" id="A0A0E3L8L3"/>
<dbReference type="RefSeq" id="WP_148705408.1">
    <property type="nucleotide sequence ID" value="NZ_CP009506.1"/>
</dbReference>
<evidence type="ECO:0000313" key="1">
    <source>
        <dbReference type="EMBL" id="AKB28721.1"/>
    </source>
</evidence>
<dbReference type="EMBL" id="CP009506">
    <property type="protein sequence ID" value="AKB28721.1"/>
    <property type="molecule type" value="Genomic_DNA"/>
</dbReference>
<dbReference type="PATRIC" id="fig|1434120.4.peg.2587"/>
<accession>A0A0E3L8L3</accession>
<sequence length="66" mass="7862">MAGEKIDKKIFEELNFIKRQLAEIKEHMVDIDVLLTAEEKELVFRSFENEARGMLVPLKRLEEMRL</sequence>
<proteinExistence type="predicted"/>
<gene>
    <name evidence="1" type="ORF">MSSIT_2002</name>
</gene>
<dbReference type="HOGENOM" id="CLU_2802227_0_0_2"/>
<dbReference type="GeneID" id="24860864"/>
<keyword evidence="2" id="KW-1185">Reference proteome</keyword>
<name>A0A0E3L8L3_9EURY</name>
<evidence type="ECO:0000313" key="2">
    <source>
        <dbReference type="Proteomes" id="UP000033111"/>
    </source>
</evidence>
<dbReference type="KEGG" id="msw:MSSIT_2002"/>
<protein>
    <submittedName>
        <fullName evidence="1">Uncharacterized protein</fullName>
    </submittedName>
</protein>